<name>A0AAE1RKU0_9SOLA</name>
<sequence length="175" mass="20694">MRPQLMRTHHRDIWEQVHALGPQFVFQDPGECNINLVREAYANWRCTLVVSSEPFEEIYSHLPYHELRHLLCGQHSTARWEHNKKYGTHKTFPFSHMTQKASCNEKVDEKGSCRSGLQFFFGSIFTRYFRHHEVFEEEVDYRLQDFVELIDDDVPIPESEPHVEPSSKEEADTDA</sequence>
<protein>
    <submittedName>
        <fullName evidence="2">Uncharacterized protein</fullName>
    </submittedName>
</protein>
<gene>
    <name evidence="2" type="ORF">RND71_028384</name>
</gene>
<accession>A0AAE1RKU0</accession>
<evidence type="ECO:0000256" key="1">
    <source>
        <dbReference type="SAM" id="MobiDB-lite"/>
    </source>
</evidence>
<evidence type="ECO:0000313" key="2">
    <source>
        <dbReference type="EMBL" id="KAK4352866.1"/>
    </source>
</evidence>
<dbReference type="Proteomes" id="UP001291623">
    <property type="component" value="Unassembled WGS sequence"/>
</dbReference>
<reference evidence="2" key="1">
    <citation type="submission" date="2023-12" db="EMBL/GenBank/DDBJ databases">
        <title>Genome assembly of Anisodus tanguticus.</title>
        <authorList>
            <person name="Wang Y.-J."/>
        </authorList>
    </citation>
    <scope>NUCLEOTIDE SEQUENCE</scope>
    <source>
        <strain evidence="2">KB-2021</strain>
        <tissue evidence="2">Leaf</tissue>
    </source>
</reference>
<feature type="region of interest" description="Disordered" evidence="1">
    <location>
        <begin position="155"/>
        <end position="175"/>
    </location>
</feature>
<comment type="caution">
    <text evidence="2">The sequence shown here is derived from an EMBL/GenBank/DDBJ whole genome shotgun (WGS) entry which is preliminary data.</text>
</comment>
<dbReference type="AlphaFoldDB" id="A0AAE1RKU0"/>
<feature type="compositionally biased region" description="Basic and acidic residues" evidence="1">
    <location>
        <begin position="159"/>
        <end position="175"/>
    </location>
</feature>
<proteinExistence type="predicted"/>
<evidence type="ECO:0000313" key="3">
    <source>
        <dbReference type="Proteomes" id="UP001291623"/>
    </source>
</evidence>
<keyword evidence="3" id="KW-1185">Reference proteome</keyword>
<dbReference type="EMBL" id="JAVYJV010000015">
    <property type="protein sequence ID" value="KAK4352866.1"/>
    <property type="molecule type" value="Genomic_DNA"/>
</dbReference>
<organism evidence="2 3">
    <name type="scientific">Anisodus tanguticus</name>
    <dbReference type="NCBI Taxonomy" id="243964"/>
    <lineage>
        <taxon>Eukaryota</taxon>
        <taxon>Viridiplantae</taxon>
        <taxon>Streptophyta</taxon>
        <taxon>Embryophyta</taxon>
        <taxon>Tracheophyta</taxon>
        <taxon>Spermatophyta</taxon>
        <taxon>Magnoliopsida</taxon>
        <taxon>eudicotyledons</taxon>
        <taxon>Gunneridae</taxon>
        <taxon>Pentapetalae</taxon>
        <taxon>asterids</taxon>
        <taxon>lamiids</taxon>
        <taxon>Solanales</taxon>
        <taxon>Solanaceae</taxon>
        <taxon>Solanoideae</taxon>
        <taxon>Hyoscyameae</taxon>
        <taxon>Anisodus</taxon>
    </lineage>
</organism>